<reference evidence="7" key="1">
    <citation type="submission" date="2023-07" db="EMBL/GenBank/DDBJ databases">
        <title>A chromosome-level genome assembly of Lolium multiflorum.</title>
        <authorList>
            <person name="Chen Y."/>
            <person name="Copetti D."/>
            <person name="Kolliker R."/>
            <person name="Studer B."/>
        </authorList>
    </citation>
    <scope>NUCLEOTIDE SEQUENCE</scope>
    <source>
        <strain evidence="7">02402/16</strain>
        <tissue evidence="7">Leaf</tissue>
    </source>
</reference>
<protein>
    <recommendedName>
        <fullName evidence="9">Citrate transporter-like domain-containing protein</fullName>
    </recommendedName>
</protein>
<gene>
    <name evidence="7" type="ORF">QYE76_067983</name>
</gene>
<evidence type="ECO:0000313" key="7">
    <source>
        <dbReference type="EMBL" id="KAK1650178.1"/>
    </source>
</evidence>
<keyword evidence="3 6" id="KW-0812">Transmembrane</keyword>
<evidence type="ECO:0000256" key="2">
    <source>
        <dbReference type="ARBA" id="ARBA00022475"/>
    </source>
</evidence>
<comment type="subcellular location">
    <subcellularLocation>
        <location evidence="1">Cell membrane</location>
        <topology evidence="1">Multi-pass membrane protein</topology>
    </subcellularLocation>
</comment>
<organism evidence="7 8">
    <name type="scientific">Lolium multiflorum</name>
    <name type="common">Italian ryegrass</name>
    <name type="synonym">Lolium perenne subsp. multiflorum</name>
    <dbReference type="NCBI Taxonomy" id="4521"/>
    <lineage>
        <taxon>Eukaryota</taxon>
        <taxon>Viridiplantae</taxon>
        <taxon>Streptophyta</taxon>
        <taxon>Embryophyta</taxon>
        <taxon>Tracheophyta</taxon>
        <taxon>Spermatophyta</taxon>
        <taxon>Magnoliopsida</taxon>
        <taxon>Liliopsida</taxon>
        <taxon>Poales</taxon>
        <taxon>Poaceae</taxon>
        <taxon>BOP clade</taxon>
        <taxon>Pooideae</taxon>
        <taxon>Poodae</taxon>
        <taxon>Poeae</taxon>
        <taxon>Poeae Chloroplast Group 2 (Poeae type)</taxon>
        <taxon>Loliodinae</taxon>
        <taxon>Loliinae</taxon>
        <taxon>Lolium</taxon>
    </lineage>
</organism>
<evidence type="ECO:0000256" key="6">
    <source>
        <dbReference type="SAM" id="Phobius"/>
    </source>
</evidence>
<dbReference type="GO" id="GO:0005886">
    <property type="term" value="C:plasma membrane"/>
    <property type="evidence" value="ECO:0007669"/>
    <property type="project" value="UniProtKB-SubCell"/>
</dbReference>
<dbReference type="PANTHER" id="PTHR43302">
    <property type="entry name" value="TRANSPORTER ARSB-RELATED"/>
    <property type="match status" value="1"/>
</dbReference>
<feature type="transmembrane region" description="Helical" evidence="6">
    <location>
        <begin position="60"/>
        <end position="81"/>
    </location>
</feature>
<evidence type="ECO:0008006" key="9">
    <source>
        <dbReference type="Google" id="ProtNLM"/>
    </source>
</evidence>
<evidence type="ECO:0000256" key="3">
    <source>
        <dbReference type="ARBA" id="ARBA00022692"/>
    </source>
</evidence>
<comment type="caution">
    <text evidence="7">The sequence shown here is derived from an EMBL/GenBank/DDBJ whole genome shotgun (WGS) entry which is preliminary data.</text>
</comment>
<name>A0AAD8WBI0_LOLMU</name>
<proteinExistence type="predicted"/>
<dbReference type="PANTHER" id="PTHR43302:SF16">
    <property type="entry name" value="OS02G0822100 PROTEIN"/>
    <property type="match status" value="1"/>
</dbReference>
<dbReference type="Proteomes" id="UP001231189">
    <property type="component" value="Unassembled WGS sequence"/>
</dbReference>
<accession>A0AAD8WBI0</accession>
<keyword evidence="5 6" id="KW-0472">Membrane</keyword>
<dbReference type="EMBL" id="JAUUTY010000004">
    <property type="protein sequence ID" value="KAK1650178.1"/>
    <property type="molecule type" value="Genomic_DNA"/>
</dbReference>
<keyword evidence="8" id="KW-1185">Reference proteome</keyword>
<keyword evidence="2" id="KW-1003">Cell membrane</keyword>
<sequence length="102" mass="10751">MPSWSPMRASTADRVVILLLGILFLSSVASDIPTVLLLGARVAASAVRSPPRVETNMWLLLAWVSSVAGSLSLLGSAANLIPGRGNLQLPFSCVIAENLCMF</sequence>
<dbReference type="AlphaFoldDB" id="A0AAD8WBI0"/>
<evidence type="ECO:0000256" key="4">
    <source>
        <dbReference type="ARBA" id="ARBA00022989"/>
    </source>
</evidence>
<evidence type="ECO:0000256" key="1">
    <source>
        <dbReference type="ARBA" id="ARBA00004651"/>
    </source>
</evidence>
<evidence type="ECO:0000256" key="5">
    <source>
        <dbReference type="ARBA" id="ARBA00023136"/>
    </source>
</evidence>
<keyword evidence="4 6" id="KW-1133">Transmembrane helix</keyword>
<evidence type="ECO:0000313" key="8">
    <source>
        <dbReference type="Proteomes" id="UP001231189"/>
    </source>
</evidence>